<comment type="caution">
    <text evidence="2">The sequence shown here is derived from an EMBL/GenBank/DDBJ whole genome shotgun (WGS) entry which is preliminary data.</text>
</comment>
<dbReference type="Pfam" id="PF01865">
    <property type="entry name" value="PhoU_div"/>
    <property type="match status" value="1"/>
</dbReference>
<dbReference type="InterPro" id="IPR038078">
    <property type="entry name" value="PhoU-like_sf"/>
</dbReference>
<dbReference type="InterPro" id="IPR052912">
    <property type="entry name" value="UPF0111_domain"/>
</dbReference>
<reference evidence="3" key="1">
    <citation type="journal article" date="2019" name="Int. J. Syst. Evol. Microbiol.">
        <title>The Global Catalogue of Microorganisms (GCM) 10K type strain sequencing project: providing services to taxonomists for standard genome sequencing and annotation.</title>
        <authorList>
            <consortium name="The Broad Institute Genomics Platform"/>
            <consortium name="The Broad Institute Genome Sequencing Center for Infectious Disease"/>
            <person name="Wu L."/>
            <person name="Ma J."/>
        </authorList>
    </citation>
    <scope>NUCLEOTIDE SEQUENCE [LARGE SCALE GENOMIC DNA]</scope>
    <source>
        <strain evidence="3">JCM 1490</strain>
    </source>
</reference>
<name>A0ABW2QEE6_9MICO</name>
<evidence type="ECO:0000313" key="2">
    <source>
        <dbReference type="EMBL" id="MFC7407117.1"/>
    </source>
</evidence>
<evidence type="ECO:0000313" key="3">
    <source>
        <dbReference type="Proteomes" id="UP001596455"/>
    </source>
</evidence>
<dbReference type="InterPro" id="IPR018445">
    <property type="entry name" value="Put_Phosphate_transp_reg"/>
</dbReference>
<dbReference type="EMBL" id="JBHTCQ010000005">
    <property type="protein sequence ID" value="MFC7407117.1"/>
    <property type="molecule type" value="Genomic_DNA"/>
</dbReference>
<keyword evidence="3" id="KW-1185">Reference proteome</keyword>
<comment type="similarity">
    <text evidence="1">Belongs to the UPF0111 family.</text>
</comment>
<organism evidence="2 3">
    <name type="scientific">Georgenia alba</name>
    <dbReference type="NCBI Taxonomy" id="2233858"/>
    <lineage>
        <taxon>Bacteria</taxon>
        <taxon>Bacillati</taxon>
        <taxon>Actinomycetota</taxon>
        <taxon>Actinomycetes</taxon>
        <taxon>Micrococcales</taxon>
        <taxon>Bogoriellaceae</taxon>
        <taxon>Georgenia</taxon>
    </lineage>
</organism>
<dbReference type="RefSeq" id="WP_382396815.1">
    <property type="nucleotide sequence ID" value="NZ_JBHTCQ010000005.1"/>
</dbReference>
<protein>
    <submittedName>
        <fullName evidence="2">DUF47 domain-containing protein</fullName>
    </submittedName>
</protein>
<proteinExistence type="inferred from homology"/>
<dbReference type="PANTHER" id="PTHR37298">
    <property type="entry name" value="UPF0111 PROTEIN YKAA"/>
    <property type="match status" value="1"/>
</dbReference>
<dbReference type="Gene3D" id="1.20.58.220">
    <property type="entry name" value="Phosphate transport system protein phou homolog 2, domain 2"/>
    <property type="match status" value="1"/>
</dbReference>
<gene>
    <name evidence="2" type="ORF">ACFQQL_18515</name>
</gene>
<evidence type="ECO:0000256" key="1">
    <source>
        <dbReference type="ARBA" id="ARBA00008591"/>
    </source>
</evidence>
<dbReference type="Proteomes" id="UP001596455">
    <property type="component" value="Unassembled WGS sequence"/>
</dbReference>
<dbReference type="PANTHER" id="PTHR37298:SF1">
    <property type="entry name" value="UPF0111 PROTEIN YKAA"/>
    <property type="match status" value="1"/>
</dbReference>
<accession>A0ABW2QEE6</accession>
<sequence length="191" mass="20749">MSAGAECLVRGARLLTRMVGADRTTRARLATELHAVEQEADQTTSTVLHRLDRTFVTPFDRRDLYALTTAIDDCMDALDEAADLMIAHRLGDLPADAGAVVGGISRCADLTADAVRALRTMNGSNTYRDEVVQLVETARRTYRRLAAEALDGAPDPVAALRVTRVLDALNDVAGRFRRLADVVQSLVLQEA</sequence>